<feature type="region of interest" description="Disordered" evidence="1">
    <location>
        <begin position="314"/>
        <end position="333"/>
    </location>
</feature>
<feature type="region of interest" description="Disordered" evidence="1">
    <location>
        <begin position="149"/>
        <end position="174"/>
    </location>
</feature>
<protein>
    <recommendedName>
        <fullName evidence="2">Restriction endonuclease type II-like domain-containing protein</fullName>
    </recommendedName>
</protein>
<comment type="caution">
    <text evidence="3">The sequence shown here is derived from an EMBL/GenBank/DDBJ whole genome shotgun (WGS) entry which is preliminary data.</text>
</comment>
<feature type="compositionally biased region" description="Low complexity" evidence="1">
    <location>
        <begin position="1296"/>
        <end position="1325"/>
    </location>
</feature>
<evidence type="ECO:0000256" key="1">
    <source>
        <dbReference type="SAM" id="MobiDB-lite"/>
    </source>
</evidence>
<feature type="compositionally biased region" description="Gly residues" evidence="1">
    <location>
        <begin position="16"/>
        <end position="27"/>
    </location>
</feature>
<sequence length="1435" mass="152493">MTPSPLFARPPAGPRRSGGPGPVGVVGGRSESGEPDTATSARDRTVEDAAQQWRERLVALSGASALSDVAMLGEAVIDLTAAHPSGIAQLYSGRATRLSNLVREGGALVAARRSARTVVARTDELAQRYGVAPTYLAAGIATWTEVPSPVPVTGDDGEESDDAAAHDAAPAPAEPRTVRAPVLLRPVRLTPRGGQVADLDLELEPAVDLNTVLVRALRSRGVTADLHAIAAGALTSDGFSPRSTLGRISLLGEEHLPDFTLEERVLIGPFVHPGQVLVEDLEAMHDDLVGHDVVAALAGDEDARAALDRVLPERAGADRQPQAERGVGDLDPDQQRVIDAVSAGTDVFIDAPPGADVPATLAAVVADAVASGRRVLYVPGTRRVGRALVEELDRLGLRELVLDLSTDTGWRAGAPQELRAGLAVEEPPSEVDTVRAVRAELVSVRERLAAYVTALHTSRQPWGCSAHAALLALAELTAARPGPRTEVRLSADTVLDLAGDRREHARERLVRAASLGAFDLRPHDTPWYGARLESADAARRALERTQRLSGAELPRVLADAERTTTETGLTQAGTLREWLEQLEMLDGVRSALDVFVPQVFERSAADMVVATSTRAWRKEQGVTMSWGTRRRLRKQAKDLLRPGRPVTDLHAELVHVQEQREVWRRHCPTGGWPRLPEGLSEMTRHARAVETDVLALQDVVGAGAGKPDLLDLPLADLAALMTALGGDGEAVRLMPERSAVLADLESLGLGELVADLTERRVVAALAGAELDLAWWTSVLEEILRTDPALAGYDGPGLVALAERFRELDAAHVRTLPGPVRRAVVRRLRALVRDRRDEAAQLEAELGTGVDLRRTYARHPELLGAIRPGWVVPPVLVPQLLPPARCVDLVILDGVHHLPTEQAVGAITRGSQVVLVGDSRRGGDGLVSELAPLLPVLTLPTDRAEREESIAAFLASHGYEDVIQPVPDPPSPGRITLELVEGFGMPAPGADAVESVQAEVDRVVDLVIEHALTTPDQSLAVVALNARHADRVREAVISAVSGSSAVARFFAADREEPFVVVDADGAGGLRRDTVVLTLGYAKTPHGRVLHSFGAVSGPDGKACLIDALDAVRERLVVVSCIGPGEIDRSRLHTPGPLLLADLVDWAADPQPAQDVDAVGAAPDPLLVDLAERLWRLGLTVVPQYGVEGGVRIPLAIGHPDLPGELLVAVLTDDAAYVAEPNLRRRERHWVQRLASRGWRVHMAFSTAVFTDPQREAEAIVALALDVVDSRRRAADPVRPPAAALPLEVTDTDEDAAPQEPAAEAAEPSAGTPEAAGAPVAEVPTAADAPAVPGESADTEPADAEPTAEPADAEQVLEPAPVAPAPAERGPRPPVTPGLPVGAYSDDELDDLAAWIDADGTERDEDALVEALREELGITRRGLEVDAVLRTVAARRR</sequence>
<name>A0ABR8Z2D2_9MICO</name>
<reference evidence="3 4" key="1">
    <citation type="submission" date="2020-08" db="EMBL/GenBank/DDBJ databases">
        <title>A Genomic Blueprint of the Chicken Gut Microbiome.</title>
        <authorList>
            <person name="Gilroy R."/>
            <person name="Ravi A."/>
            <person name="Getino M."/>
            <person name="Pursley I."/>
            <person name="Horton D.L."/>
            <person name="Alikhan N.-F."/>
            <person name="Baker D."/>
            <person name="Gharbi K."/>
            <person name="Hall N."/>
            <person name="Watson M."/>
            <person name="Adriaenssens E.M."/>
            <person name="Foster-Nyarko E."/>
            <person name="Jarju S."/>
            <person name="Secka A."/>
            <person name="Antonio M."/>
            <person name="Oren A."/>
            <person name="Chaudhuri R."/>
            <person name="La Ragione R.M."/>
            <person name="Hildebrand F."/>
            <person name="Pallen M.J."/>
        </authorList>
    </citation>
    <scope>NUCLEOTIDE SEQUENCE [LARGE SCALE GENOMIC DNA]</scope>
    <source>
        <strain evidence="3 4">Sa1BUA1</strain>
    </source>
</reference>
<dbReference type="EMBL" id="JACSPO010000004">
    <property type="protein sequence ID" value="MBD8062479.1"/>
    <property type="molecule type" value="Genomic_DNA"/>
</dbReference>
<proteinExistence type="predicted"/>
<gene>
    <name evidence="3" type="ORF">H9624_09095</name>
</gene>
<keyword evidence="4" id="KW-1185">Reference proteome</keyword>
<dbReference type="Pfam" id="PF18741">
    <property type="entry name" value="MTES_1575"/>
    <property type="match status" value="1"/>
</dbReference>
<feature type="region of interest" description="Disordered" evidence="1">
    <location>
        <begin position="1"/>
        <end position="47"/>
    </location>
</feature>
<evidence type="ECO:0000313" key="3">
    <source>
        <dbReference type="EMBL" id="MBD8062479.1"/>
    </source>
</evidence>
<organism evidence="3 4">
    <name type="scientific">Oceanitalea stevensii</name>
    <dbReference type="NCBI Taxonomy" id="2763072"/>
    <lineage>
        <taxon>Bacteria</taxon>
        <taxon>Bacillati</taxon>
        <taxon>Actinomycetota</taxon>
        <taxon>Actinomycetes</taxon>
        <taxon>Micrococcales</taxon>
        <taxon>Bogoriellaceae</taxon>
        <taxon>Georgenia</taxon>
    </lineage>
</organism>
<feature type="compositionally biased region" description="Low complexity" evidence="1">
    <location>
        <begin position="1342"/>
        <end position="1366"/>
    </location>
</feature>
<accession>A0ABR8Z2D2</accession>
<dbReference type="InterPro" id="IPR049468">
    <property type="entry name" value="Restrct_endonuc-II-like_dom"/>
</dbReference>
<evidence type="ECO:0000259" key="2">
    <source>
        <dbReference type="Pfam" id="PF18741"/>
    </source>
</evidence>
<feature type="region of interest" description="Disordered" evidence="1">
    <location>
        <begin position="1270"/>
        <end position="1383"/>
    </location>
</feature>
<feature type="domain" description="Restriction endonuclease type II-like" evidence="2">
    <location>
        <begin position="1168"/>
        <end position="1259"/>
    </location>
</feature>
<dbReference type="Proteomes" id="UP000661894">
    <property type="component" value="Unassembled WGS sequence"/>
</dbReference>
<dbReference type="RefSeq" id="WP_251839589.1">
    <property type="nucleotide sequence ID" value="NZ_JACSPO010000004.1"/>
</dbReference>
<evidence type="ECO:0000313" key="4">
    <source>
        <dbReference type="Proteomes" id="UP000661894"/>
    </source>
</evidence>